<evidence type="ECO:0000256" key="2">
    <source>
        <dbReference type="ARBA" id="ARBA00022679"/>
    </source>
</evidence>
<name>A0ABQ4VAH3_9MYCO</name>
<dbReference type="InterPro" id="IPR028098">
    <property type="entry name" value="Glyco_trans_4-like_N"/>
</dbReference>
<evidence type="ECO:0000256" key="1">
    <source>
        <dbReference type="ARBA" id="ARBA00022676"/>
    </source>
</evidence>
<dbReference type="EMBL" id="BPRH01001632">
    <property type="protein sequence ID" value="GJF14116.1"/>
    <property type="molecule type" value="Genomic_DNA"/>
</dbReference>
<keyword evidence="6" id="KW-1185">Reference proteome</keyword>
<feature type="domain" description="Glycosyl transferase family 1" evidence="3">
    <location>
        <begin position="190"/>
        <end position="359"/>
    </location>
</feature>
<comment type="caution">
    <text evidence="5">The sequence shown here is derived from an EMBL/GenBank/DDBJ whole genome shotgun (WGS) entry which is preliminary data.</text>
</comment>
<sequence>MPTFESMFTPVVRQPLSKTVRFGVLSTYPPTPCGLATFSAGLSRALTTHGSEVGVVRVADESASSSGRVVAELVNGSAQSVLACADSLNRNDVAVIQHEYGIYGGADGVEVIDILEELRVPSIVVAHSVLKSPTPQQRQIFETVMAKADRVVVMSEAARQRLCLTYTVDRHKVAMIPHGATIPTSPRVKRASRPTILTWGLLGPGKGIERVIDAMPALQDLPGRPRYVVAGRTHPKVLAAEGEAYRESLIERARRSGVANSVHFDPQFYGATMLTALVQSAAVIVLPYDSADQVNSGVLVDAVVSGRPVVATAFPHALEMLCGGAGIIVDQDDPDALRTALSQVLTEPRLAGSMAAEARLLAPAMQWSVVASAYILLAQRILADR</sequence>
<dbReference type="Proteomes" id="UP001060504">
    <property type="component" value="Unassembled WGS sequence"/>
</dbReference>
<evidence type="ECO:0000259" key="3">
    <source>
        <dbReference type="Pfam" id="PF00534"/>
    </source>
</evidence>
<evidence type="ECO:0000313" key="5">
    <source>
        <dbReference type="EMBL" id="GJF14116.1"/>
    </source>
</evidence>
<keyword evidence="1" id="KW-0328">Glycosyltransferase</keyword>
<dbReference type="PANTHER" id="PTHR12526:SF572">
    <property type="entry name" value="BLL5144 PROTEIN"/>
    <property type="match status" value="1"/>
</dbReference>
<dbReference type="GO" id="GO:0016740">
    <property type="term" value="F:transferase activity"/>
    <property type="evidence" value="ECO:0007669"/>
    <property type="project" value="UniProtKB-KW"/>
</dbReference>
<protein>
    <submittedName>
        <fullName evidence="5">Glycosyl transferase family 1</fullName>
    </submittedName>
</protein>
<dbReference type="Gene3D" id="3.40.50.2000">
    <property type="entry name" value="Glycogen Phosphorylase B"/>
    <property type="match status" value="2"/>
</dbReference>
<organism evidence="5 6">
    <name type="scientific">Mycolicibacterium cyprinidarum</name>
    <dbReference type="NCBI Taxonomy" id="2860311"/>
    <lineage>
        <taxon>Bacteria</taxon>
        <taxon>Bacillati</taxon>
        <taxon>Actinomycetota</taxon>
        <taxon>Actinomycetes</taxon>
        <taxon>Mycobacteriales</taxon>
        <taxon>Mycobacteriaceae</taxon>
        <taxon>Mycolicibacterium</taxon>
    </lineage>
</organism>
<dbReference type="SUPFAM" id="SSF53756">
    <property type="entry name" value="UDP-Glycosyltransferase/glycogen phosphorylase"/>
    <property type="match status" value="1"/>
</dbReference>
<proteinExistence type="predicted"/>
<dbReference type="InterPro" id="IPR001296">
    <property type="entry name" value="Glyco_trans_1"/>
</dbReference>
<dbReference type="PANTHER" id="PTHR12526">
    <property type="entry name" value="GLYCOSYLTRANSFERASE"/>
    <property type="match status" value="1"/>
</dbReference>
<accession>A0ABQ4VAH3</accession>
<feature type="domain" description="Glycosyltransferase subfamily 4-like N-terminal" evidence="4">
    <location>
        <begin position="34"/>
        <end position="179"/>
    </location>
</feature>
<evidence type="ECO:0000259" key="4">
    <source>
        <dbReference type="Pfam" id="PF13439"/>
    </source>
</evidence>
<dbReference type="Pfam" id="PF13439">
    <property type="entry name" value="Glyco_transf_4"/>
    <property type="match status" value="1"/>
</dbReference>
<keyword evidence="2 5" id="KW-0808">Transferase</keyword>
<gene>
    <name evidence="5" type="ORF">NGTWS1702_15480</name>
</gene>
<reference evidence="5 6" key="1">
    <citation type="submission" date="2021-08" db="EMBL/GenBank/DDBJ databases">
        <title>Draft genome sequence of Mycolicibacterium sp. NGTWS1702 strain.</title>
        <authorList>
            <person name="Matsumoto M."/>
            <person name="Tang B.C.C."/>
            <person name="Machida Y."/>
            <person name="Matoyama H."/>
            <person name="Kishihara T."/>
            <person name="Sato S."/>
            <person name="Kondo I."/>
            <person name="Sano M."/>
            <person name="Kato G."/>
        </authorList>
    </citation>
    <scope>NUCLEOTIDE SEQUENCE [LARGE SCALE GENOMIC DNA]</scope>
    <source>
        <strain evidence="5 6">NGTWSNA01</strain>
    </source>
</reference>
<dbReference type="Pfam" id="PF00534">
    <property type="entry name" value="Glycos_transf_1"/>
    <property type="match status" value="1"/>
</dbReference>
<evidence type="ECO:0000313" key="6">
    <source>
        <dbReference type="Proteomes" id="UP001060504"/>
    </source>
</evidence>